<dbReference type="EMBL" id="JAKOGI010000892">
    <property type="protein sequence ID" value="KAJ8429448.1"/>
    <property type="molecule type" value="Genomic_DNA"/>
</dbReference>
<evidence type="ECO:0000313" key="3">
    <source>
        <dbReference type="Proteomes" id="UP001153076"/>
    </source>
</evidence>
<dbReference type="AlphaFoldDB" id="A0A9Q1Q537"/>
<reference evidence="2" key="1">
    <citation type="submission" date="2022-04" db="EMBL/GenBank/DDBJ databases">
        <title>Carnegiea gigantea Genome sequencing and assembly v2.</title>
        <authorList>
            <person name="Copetti D."/>
            <person name="Sanderson M.J."/>
            <person name="Burquez A."/>
            <person name="Wojciechowski M.F."/>
        </authorList>
    </citation>
    <scope>NUCLEOTIDE SEQUENCE</scope>
    <source>
        <strain evidence="2">SGP5-SGP5p</strain>
        <tissue evidence="2">Aerial part</tissue>
    </source>
</reference>
<sequence>MTQSSMLHPKKDPIYRLQPPSPEEINEWEYSVVRQFADTRHFSLDEVRGAVNLFWRSRGYITVRKKDHYRRHCFSNCIRAFSKTPDYLTSRVDILEPGSSDYGSVPVHGYEEGPSEEDDSSNSSEEEPRHCFTYGYEYGAYTMRGVGPIRPTRAPSSDSSCSNFFMPQNEIFGHNMHRHPTTFPTQGPVVEHIDCCHAGNPYLRTLGACQILLIQIMQQANPYVYQAVEQG</sequence>
<evidence type="ECO:0000313" key="2">
    <source>
        <dbReference type="EMBL" id="KAJ8429448.1"/>
    </source>
</evidence>
<gene>
    <name evidence="2" type="ORF">Cgig2_015300</name>
</gene>
<dbReference type="Proteomes" id="UP001153076">
    <property type="component" value="Unassembled WGS sequence"/>
</dbReference>
<dbReference type="OrthoDB" id="1697322at2759"/>
<organism evidence="2 3">
    <name type="scientific">Carnegiea gigantea</name>
    <dbReference type="NCBI Taxonomy" id="171969"/>
    <lineage>
        <taxon>Eukaryota</taxon>
        <taxon>Viridiplantae</taxon>
        <taxon>Streptophyta</taxon>
        <taxon>Embryophyta</taxon>
        <taxon>Tracheophyta</taxon>
        <taxon>Spermatophyta</taxon>
        <taxon>Magnoliopsida</taxon>
        <taxon>eudicotyledons</taxon>
        <taxon>Gunneridae</taxon>
        <taxon>Pentapetalae</taxon>
        <taxon>Caryophyllales</taxon>
        <taxon>Cactineae</taxon>
        <taxon>Cactaceae</taxon>
        <taxon>Cactoideae</taxon>
        <taxon>Echinocereeae</taxon>
        <taxon>Carnegiea</taxon>
    </lineage>
</organism>
<keyword evidence="3" id="KW-1185">Reference proteome</keyword>
<evidence type="ECO:0000256" key="1">
    <source>
        <dbReference type="SAM" id="MobiDB-lite"/>
    </source>
</evidence>
<proteinExistence type="predicted"/>
<name>A0A9Q1Q537_9CARY</name>
<accession>A0A9Q1Q537</accession>
<feature type="region of interest" description="Disordered" evidence="1">
    <location>
        <begin position="99"/>
        <end position="128"/>
    </location>
</feature>
<comment type="caution">
    <text evidence="2">The sequence shown here is derived from an EMBL/GenBank/DDBJ whole genome shotgun (WGS) entry which is preliminary data.</text>
</comment>
<protein>
    <submittedName>
        <fullName evidence="2">Uncharacterized protein</fullName>
    </submittedName>
</protein>